<dbReference type="EMBL" id="NMTY01000004">
    <property type="protein sequence ID" value="PDX82401.1"/>
    <property type="molecule type" value="Genomic_DNA"/>
</dbReference>
<accession>A0A2A7ATM9</accession>
<keyword evidence="2" id="KW-1133">Transmembrane helix</keyword>
<evidence type="ECO:0000313" key="5">
    <source>
        <dbReference type="Proteomes" id="UP000220005"/>
    </source>
</evidence>
<organism evidence="4 5">
    <name type="scientific">Faecalibacterium prausnitzii</name>
    <dbReference type="NCBI Taxonomy" id="853"/>
    <lineage>
        <taxon>Bacteria</taxon>
        <taxon>Bacillati</taxon>
        <taxon>Bacillota</taxon>
        <taxon>Clostridia</taxon>
        <taxon>Eubacteriales</taxon>
        <taxon>Oscillospiraceae</taxon>
        <taxon>Faecalibacterium</taxon>
    </lineage>
</organism>
<feature type="domain" description="DUF3592" evidence="3">
    <location>
        <begin position="75"/>
        <end position="150"/>
    </location>
</feature>
<evidence type="ECO:0000256" key="2">
    <source>
        <dbReference type="SAM" id="Phobius"/>
    </source>
</evidence>
<feature type="region of interest" description="Disordered" evidence="1">
    <location>
        <begin position="144"/>
        <end position="167"/>
    </location>
</feature>
<evidence type="ECO:0000256" key="1">
    <source>
        <dbReference type="SAM" id="MobiDB-lite"/>
    </source>
</evidence>
<keyword evidence="2" id="KW-0812">Transmembrane</keyword>
<dbReference type="AlphaFoldDB" id="A0A2A7ATM9"/>
<dbReference type="Proteomes" id="UP000220005">
    <property type="component" value="Unassembled WGS sequence"/>
</dbReference>
<sequence length="167" mass="18892">MKITRDKMFFSKDLIHTLAYVGMFVAAVISVGACKSGIWVAAILAWIVAGIMIGLAIISDYKKAEFLKNGTRITGKVTATKRVHIKFHMSTYHLADEDVIYPYVVHYQYNVKGEIYNGKSQWFWFNPCIPKGTPIRILVDPKNPARSTVLNPENQDDEKTSKGKNHE</sequence>
<protein>
    <submittedName>
        <fullName evidence="4">Quaternary ammonium compound resistance protein</fullName>
    </submittedName>
</protein>
<name>A0A2A7ATM9_9FIRM</name>
<evidence type="ECO:0000259" key="3">
    <source>
        <dbReference type="Pfam" id="PF12158"/>
    </source>
</evidence>
<dbReference type="RefSeq" id="WP_097838841.1">
    <property type="nucleotide sequence ID" value="NZ_NMTY01000004.1"/>
</dbReference>
<feature type="transmembrane region" description="Helical" evidence="2">
    <location>
        <begin position="14"/>
        <end position="32"/>
    </location>
</feature>
<dbReference type="PROSITE" id="PS51257">
    <property type="entry name" value="PROKAR_LIPOPROTEIN"/>
    <property type="match status" value="1"/>
</dbReference>
<reference evidence="4 5" key="1">
    <citation type="journal article" date="2017" name="Front. Microbiol.">
        <title>New Insights into the Diversity of the Genus Faecalibacterium.</title>
        <authorList>
            <person name="Benevides L."/>
            <person name="Burman S."/>
            <person name="Martin R."/>
            <person name="Robert V."/>
            <person name="Thomas M."/>
            <person name="Miquel S."/>
            <person name="Chain F."/>
            <person name="Sokol H."/>
            <person name="Bermudez-Humaran L.G."/>
            <person name="Morrison M."/>
            <person name="Langella P."/>
            <person name="Azevedo V.A."/>
            <person name="Chatel J.M."/>
            <person name="Soares S."/>
        </authorList>
    </citation>
    <scope>NUCLEOTIDE SEQUENCE [LARGE SCALE GENOMIC DNA]</scope>
    <source>
        <strain evidence="4 5">CNCM I 4575</strain>
    </source>
</reference>
<comment type="caution">
    <text evidence="4">The sequence shown here is derived from an EMBL/GenBank/DDBJ whole genome shotgun (WGS) entry which is preliminary data.</text>
</comment>
<gene>
    <name evidence="4" type="ORF">CGS58_02715</name>
</gene>
<proteinExistence type="predicted"/>
<evidence type="ECO:0000313" key="4">
    <source>
        <dbReference type="EMBL" id="PDX82401.1"/>
    </source>
</evidence>
<dbReference type="InterPro" id="IPR021994">
    <property type="entry name" value="DUF3592"/>
</dbReference>
<feature type="compositionally biased region" description="Basic and acidic residues" evidence="1">
    <location>
        <begin position="157"/>
        <end position="167"/>
    </location>
</feature>
<feature type="transmembrane region" description="Helical" evidence="2">
    <location>
        <begin position="38"/>
        <end position="58"/>
    </location>
</feature>
<keyword evidence="2" id="KW-0472">Membrane</keyword>
<dbReference type="Pfam" id="PF12158">
    <property type="entry name" value="DUF3592"/>
    <property type="match status" value="1"/>
</dbReference>